<dbReference type="InterPro" id="IPR043129">
    <property type="entry name" value="ATPase_NBD"/>
</dbReference>
<evidence type="ECO:0000313" key="1">
    <source>
        <dbReference type="EMBL" id="PKY48941.1"/>
    </source>
</evidence>
<dbReference type="SUPFAM" id="SSF53067">
    <property type="entry name" value="Actin-like ATPase domain"/>
    <property type="match status" value="1"/>
</dbReference>
<evidence type="ECO:0000313" key="2">
    <source>
        <dbReference type="Proteomes" id="UP000234323"/>
    </source>
</evidence>
<proteinExistence type="predicted"/>
<gene>
    <name evidence="1" type="ORF">RhiirA4_404902</name>
</gene>
<dbReference type="Gene3D" id="3.30.420.40">
    <property type="match status" value="2"/>
</dbReference>
<dbReference type="VEuPathDB" id="FungiDB:FUN_008125"/>
<dbReference type="Gene3D" id="3.90.640.10">
    <property type="entry name" value="Actin, Chain A, domain 4"/>
    <property type="match status" value="1"/>
</dbReference>
<keyword evidence="2" id="KW-1185">Reference proteome</keyword>
<name>A0A2I1GQM7_9GLOM</name>
<dbReference type="EMBL" id="LLXI01000688">
    <property type="protein sequence ID" value="PKY48941.1"/>
    <property type="molecule type" value="Genomic_DNA"/>
</dbReference>
<dbReference type="AlphaFoldDB" id="A0A2I1GQM7"/>
<dbReference type="Proteomes" id="UP000234323">
    <property type="component" value="Unassembled WGS sequence"/>
</dbReference>
<organism evidence="1 2">
    <name type="scientific">Rhizophagus irregularis</name>
    <dbReference type="NCBI Taxonomy" id="588596"/>
    <lineage>
        <taxon>Eukaryota</taxon>
        <taxon>Fungi</taxon>
        <taxon>Fungi incertae sedis</taxon>
        <taxon>Mucoromycota</taxon>
        <taxon>Glomeromycotina</taxon>
        <taxon>Glomeromycetes</taxon>
        <taxon>Glomerales</taxon>
        <taxon>Glomeraceae</taxon>
        <taxon>Rhizophagus</taxon>
    </lineage>
</organism>
<accession>A0A2I1GQM7</accession>
<reference evidence="1 2" key="1">
    <citation type="submission" date="2015-10" db="EMBL/GenBank/DDBJ databases">
        <title>Genome analyses suggest a sexual origin of heterokaryosis in a supposedly ancient asexual fungus.</title>
        <authorList>
            <person name="Ropars J."/>
            <person name="Sedzielewska K."/>
            <person name="Noel J."/>
            <person name="Charron P."/>
            <person name="Farinelli L."/>
            <person name="Marton T."/>
            <person name="Kruger M."/>
            <person name="Pelin A."/>
            <person name="Brachmann A."/>
            <person name="Corradi N."/>
        </authorList>
    </citation>
    <scope>NUCLEOTIDE SEQUENCE [LARGE SCALE GENOMIC DNA]</scope>
    <source>
        <strain evidence="1 2">A4</strain>
    </source>
</reference>
<feature type="non-terminal residue" evidence="1">
    <location>
        <position position="1"/>
    </location>
</feature>
<dbReference type="VEuPathDB" id="FungiDB:RhiirA1_438494"/>
<comment type="caution">
    <text evidence="1">The sequence shown here is derived from an EMBL/GenBank/DDBJ whole genome shotgun (WGS) entry which is preliminary data.</text>
</comment>
<dbReference type="PANTHER" id="PTHR14187">
    <property type="entry name" value="ALPHA KINASE/ELONGATION FACTOR 2 KINASE"/>
    <property type="match status" value="1"/>
</dbReference>
<protein>
    <recommendedName>
        <fullName evidence="3">Hsp70 family protein</fullName>
    </recommendedName>
</protein>
<dbReference type="VEuPathDB" id="FungiDB:RhiirFUN_008498"/>
<dbReference type="PANTHER" id="PTHR14187:SF5">
    <property type="entry name" value="HEAT SHOCK 70 KDA PROTEIN 12A"/>
    <property type="match status" value="1"/>
</dbReference>
<sequence>IPAEYDDKAIAIMRECAYNACLINEKDSLRLQFITKHEAASVHCISVLREYNISDGSTFIMIVDCSGTIELTTQKLLENHKLGEITERTGDYCGGYFVDNEFINFLGRKVGSSAIDHVRNNHYGQLQYMIQEFCGHVKFPFTGQREDFNQFTLDLEVLCPAIKQYVKGSELDEMEYNEWIIELKFEDVKAMFDPVIERILQLIRTQLNAIRSCKVMFLVGSFSESKYLQTRIKQEFYQRNINIIVPARPLTIIAEGAVQYGLMLDKLDELDKMTIISPRVFEKTYGIKVTRKWNSSDPIELKLSDGMINSFLRIAKRGDEIPSDTGISMIFSSSFISRNSLDLFVTDEHNVKYCDSPGVDLIGTLKFHIPSTFNNNAISITLFFDDTTIKVVAQEVDVKTGWKYEIVFDNIY</sequence>
<evidence type="ECO:0008006" key="3">
    <source>
        <dbReference type="Google" id="ProtNLM"/>
    </source>
</evidence>